<name>A0ABV6Z0R9_UNCC1</name>
<evidence type="ECO:0000313" key="2">
    <source>
        <dbReference type="EMBL" id="MFC1852053.1"/>
    </source>
</evidence>
<dbReference type="InterPro" id="IPR001173">
    <property type="entry name" value="Glyco_trans_2-like"/>
</dbReference>
<evidence type="ECO:0000259" key="1">
    <source>
        <dbReference type="Pfam" id="PF00535"/>
    </source>
</evidence>
<dbReference type="SUPFAM" id="SSF53448">
    <property type="entry name" value="Nucleotide-diphospho-sugar transferases"/>
    <property type="match status" value="1"/>
</dbReference>
<sequence length="229" mass="26312">MKNKPLVSVIIPVYNREQYVAEAIESVRQQTYRNFELIIVDDGSTDNTHHIVRSIKEVRYIHQPNQGVAGARNTGIAAAQGEFLAFCDSDDVWPDHKLKTQLKFLLDHPTVDYTIGHLKNFIDPGFELPSGVTEKLFEADRIGLMTLVSRRAVFQQLGDFNPDYRVASDLDWFKRATDAGVIMKLLPEILLLRRIHKTNISLHQVKTLKKSVMRIFKASLDRQRKQKKD</sequence>
<dbReference type="PANTHER" id="PTHR22916">
    <property type="entry name" value="GLYCOSYLTRANSFERASE"/>
    <property type="match status" value="1"/>
</dbReference>
<accession>A0ABV6Z0R9</accession>
<proteinExistence type="predicted"/>
<feature type="domain" description="Glycosyltransferase 2-like" evidence="1">
    <location>
        <begin position="8"/>
        <end position="117"/>
    </location>
</feature>
<dbReference type="PANTHER" id="PTHR22916:SF3">
    <property type="entry name" value="UDP-GLCNAC:BETAGAL BETA-1,3-N-ACETYLGLUCOSAMINYLTRANSFERASE-LIKE PROTEIN 1"/>
    <property type="match status" value="1"/>
</dbReference>
<keyword evidence="3" id="KW-1185">Reference proteome</keyword>
<organism evidence="2 3">
    <name type="scientific">candidate division CSSED10-310 bacterium</name>
    <dbReference type="NCBI Taxonomy" id="2855610"/>
    <lineage>
        <taxon>Bacteria</taxon>
        <taxon>Bacteria division CSSED10-310</taxon>
    </lineage>
</organism>
<gene>
    <name evidence="2" type="ORF">ACFL27_17810</name>
</gene>
<comment type="caution">
    <text evidence="2">The sequence shown here is derived from an EMBL/GenBank/DDBJ whole genome shotgun (WGS) entry which is preliminary data.</text>
</comment>
<dbReference type="Proteomes" id="UP001594351">
    <property type="component" value="Unassembled WGS sequence"/>
</dbReference>
<dbReference type="InterPro" id="IPR029044">
    <property type="entry name" value="Nucleotide-diphossugar_trans"/>
</dbReference>
<dbReference type="EMBL" id="JBHPBY010000258">
    <property type="protein sequence ID" value="MFC1852053.1"/>
    <property type="molecule type" value="Genomic_DNA"/>
</dbReference>
<dbReference type="Pfam" id="PF00535">
    <property type="entry name" value="Glycos_transf_2"/>
    <property type="match status" value="1"/>
</dbReference>
<evidence type="ECO:0000313" key="3">
    <source>
        <dbReference type="Proteomes" id="UP001594351"/>
    </source>
</evidence>
<protein>
    <submittedName>
        <fullName evidence="2">Glycosyltransferase family 2 protein</fullName>
    </submittedName>
</protein>
<reference evidence="2 3" key="1">
    <citation type="submission" date="2024-09" db="EMBL/GenBank/DDBJ databases">
        <title>Laminarin stimulates single cell rates of sulfate reduction while oxygen inhibits transcriptomic activity in coastal marine sediment.</title>
        <authorList>
            <person name="Lindsay M."/>
            <person name="Orcutt B."/>
            <person name="Emerson D."/>
            <person name="Stepanauskas R."/>
            <person name="D'Angelo T."/>
        </authorList>
    </citation>
    <scope>NUCLEOTIDE SEQUENCE [LARGE SCALE GENOMIC DNA]</scope>
    <source>
        <strain evidence="2">SAG AM-311-K15</strain>
    </source>
</reference>
<dbReference type="Gene3D" id="3.90.550.10">
    <property type="entry name" value="Spore Coat Polysaccharide Biosynthesis Protein SpsA, Chain A"/>
    <property type="match status" value="1"/>
</dbReference>